<feature type="compositionally biased region" description="Acidic residues" evidence="1">
    <location>
        <begin position="284"/>
        <end position="294"/>
    </location>
</feature>
<proteinExistence type="predicted"/>
<feature type="transmembrane region" description="Helical" evidence="2">
    <location>
        <begin position="208"/>
        <end position="225"/>
    </location>
</feature>
<accession>A0ABN3XRK2</accession>
<keyword evidence="5" id="KW-1185">Reference proteome</keyword>
<dbReference type="InterPro" id="IPR042150">
    <property type="entry name" value="MmRce1-like"/>
</dbReference>
<evidence type="ECO:0000256" key="1">
    <source>
        <dbReference type="SAM" id="MobiDB-lite"/>
    </source>
</evidence>
<sequence length="294" mass="32343">MTEAETSPRRSPTAFFLLVFAFTVPFLTLDAMVGSQILPGIPLSGLAFVCPVVAAVVLRHREDGVAGVRVLLARSFDGGRVPVKAWYIPALLLYPTVVTASFLLLRLTGTVLPDPRFSASLILFLFLGFFVGALCEELGWSGYATQPLQERWGAVRAGLVLGTVWAVWHWVPLLQVQRSVSWIAWWSLGTVAARVIMIWLFDHMGRSVFAMTLFHMTLNVAWQLFPVNGSHFDMPLVAALMATVAVVIVSVEALTSSQRGSPRRSHRCSRRGPAKRPVSLETGGPDDPDVDRFK</sequence>
<keyword evidence="2" id="KW-0812">Transmembrane</keyword>
<feature type="transmembrane region" description="Helical" evidence="2">
    <location>
        <begin position="85"/>
        <end position="105"/>
    </location>
</feature>
<dbReference type="PANTHER" id="PTHR35797:SF1">
    <property type="entry name" value="PROTEASE"/>
    <property type="match status" value="1"/>
</dbReference>
<name>A0ABN3XRK2_9ACTN</name>
<dbReference type="Pfam" id="PF02517">
    <property type="entry name" value="Rce1-like"/>
    <property type="match status" value="1"/>
</dbReference>
<dbReference type="RefSeq" id="WP_344887335.1">
    <property type="nucleotide sequence ID" value="NZ_BAAAWD010000002.1"/>
</dbReference>
<keyword evidence="2" id="KW-0472">Membrane</keyword>
<organism evidence="4 5">
    <name type="scientific">Streptosporangium longisporum</name>
    <dbReference type="NCBI Taxonomy" id="46187"/>
    <lineage>
        <taxon>Bacteria</taxon>
        <taxon>Bacillati</taxon>
        <taxon>Actinomycetota</taxon>
        <taxon>Actinomycetes</taxon>
        <taxon>Streptosporangiales</taxon>
        <taxon>Streptosporangiaceae</taxon>
        <taxon>Streptosporangium</taxon>
    </lineage>
</organism>
<feature type="transmembrane region" description="Helical" evidence="2">
    <location>
        <begin position="237"/>
        <end position="255"/>
    </location>
</feature>
<keyword evidence="2" id="KW-1133">Transmembrane helix</keyword>
<reference evidence="4 5" key="1">
    <citation type="journal article" date="2019" name="Int. J. Syst. Evol. Microbiol.">
        <title>The Global Catalogue of Microorganisms (GCM) 10K type strain sequencing project: providing services to taxonomists for standard genome sequencing and annotation.</title>
        <authorList>
            <consortium name="The Broad Institute Genomics Platform"/>
            <consortium name="The Broad Institute Genome Sequencing Center for Infectious Disease"/>
            <person name="Wu L."/>
            <person name="Ma J."/>
        </authorList>
    </citation>
    <scope>NUCLEOTIDE SEQUENCE [LARGE SCALE GENOMIC DNA]</scope>
    <source>
        <strain evidence="4 5">JCM 3106</strain>
    </source>
</reference>
<feature type="transmembrane region" description="Helical" evidence="2">
    <location>
        <begin position="37"/>
        <end position="58"/>
    </location>
</feature>
<feature type="transmembrane region" description="Helical" evidence="2">
    <location>
        <begin position="152"/>
        <end position="171"/>
    </location>
</feature>
<evidence type="ECO:0000256" key="2">
    <source>
        <dbReference type="SAM" id="Phobius"/>
    </source>
</evidence>
<dbReference type="InterPro" id="IPR003675">
    <property type="entry name" value="Rce1/LyrA-like_dom"/>
</dbReference>
<evidence type="ECO:0000313" key="5">
    <source>
        <dbReference type="Proteomes" id="UP001499930"/>
    </source>
</evidence>
<comment type="caution">
    <text evidence="4">The sequence shown here is derived from an EMBL/GenBank/DDBJ whole genome shotgun (WGS) entry which is preliminary data.</text>
</comment>
<evidence type="ECO:0000313" key="4">
    <source>
        <dbReference type="EMBL" id="GAA2987466.1"/>
    </source>
</evidence>
<feature type="transmembrane region" description="Helical" evidence="2">
    <location>
        <begin position="183"/>
        <end position="201"/>
    </location>
</feature>
<feature type="region of interest" description="Disordered" evidence="1">
    <location>
        <begin position="259"/>
        <end position="294"/>
    </location>
</feature>
<feature type="transmembrane region" description="Helical" evidence="2">
    <location>
        <begin position="12"/>
        <end position="31"/>
    </location>
</feature>
<dbReference type="PANTHER" id="PTHR35797">
    <property type="entry name" value="PROTEASE-RELATED"/>
    <property type="match status" value="1"/>
</dbReference>
<evidence type="ECO:0000259" key="3">
    <source>
        <dbReference type="Pfam" id="PF02517"/>
    </source>
</evidence>
<protein>
    <recommendedName>
        <fullName evidence="3">CAAX prenyl protease 2/Lysostaphin resistance protein A-like domain-containing protein</fullName>
    </recommendedName>
</protein>
<dbReference type="Proteomes" id="UP001499930">
    <property type="component" value="Unassembled WGS sequence"/>
</dbReference>
<dbReference type="EMBL" id="BAAAWD010000002">
    <property type="protein sequence ID" value="GAA2987466.1"/>
    <property type="molecule type" value="Genomic_DNA"/>
</dbReference>
<feature type="transmembrane region" description="Helical" evidence="2">
    <location>
        <begin position="117"/>
        <end position="140"/>
    </location>
</feature>
<feature type="domain" description="CAAX prenyl protease 2/Lysostaphin resistance protein A-like" evidence="3">
    <location>
        <begin position="120"/>
        <end position="220"/>
    </location>
</feature>
<gene>
    <name evidence="4" type="ORF">GCM10017559_04080</name>
</gene>
<feature type="compositionally biased region" description="Basic residues" evidence="1">
    <location>
        <begin position="261"/>
        <end position="274"/>
    </location>
</feature>